<dbReference type="EMBL" id="SLZV01000003">
    <property type="protein sequence ID" value="TCS69635.1"/>
    <property type="molecule type" value="Genomic_DNA"/>
</dbReference>
<accession>A0A4R3JRE8</accession>
<dbReference type="RefSeq" id="WP_116442115.1">
    <property type="nucleotide sequence ID" value="NZ_BHEO01000008.1"/>
</dbReference>
<dbReference type="Proteomes" id="UP000294613">
    <property type="component" value="Unassembled WGS sequence"/>
</dbReference>
<evidence type="ECO:0000313" key="3">
    <source>
        <dbReference type="Proteomes" id="UP000294613"/>
    </source>
</evidence>
<comment type="caution">
    <text evidence="2">The sequence shown here is derived from an EMBL/GenBank/DDBJ whole genome shotgun (WGS) entry which is preliminary data.</text>
</comment>
<name>A0A4R3JRE8_9FIRM</name>
<dbReference type="Gene3D" id="3.40.50.300">
    <property type="entry name" value="P-loop containing nucleotide triphosphate hydrolases"/>
    <property type="match status" value="1"/>
</dbReference>
<sequence>MEELQATDFEYIFSGSAFGDRLAVLGDAVLHGSAIAFQGRGVIFSAISGVGKSTHTGLWKERFKEKVEIVNDDKPAIRFRDEVPWIYGTPWSGKTDLNRNMSVPLAAVVFLKRDIKNWIEPMNISERMYNITNQLMVPFYDEEAGRKLTAFAARLAQSVPMYYLHCNISQEVVEIVRKEIFCDN</sequence>
<keyword evidence="4" id="KW-1185">Reference proteome</keyword>
<gene>
    <name evidence="2" type="ORF">EDD74_10385</name>
    <name evidence="1" type="ORF">FAEUMB_24930</name>
</gene>
<proteinExistence type="predicted"/>
<dbReference type="SUPFAM" id="SSF53795">
    <property type="entry name" value="PEP carboxykinase-like"/>
    <property type="match status" value="1"/>
</dbReference>
<dbReference type="AlphaFoldDB" id="A0A4R3JRE8"/>
<reference evidence="2 3" key="2">
    <citation type="submission" date="2019-03" db="EMBL/GenBank/DDBJ databases">
        <title>Genomic Encyclopedia of Type Strains, Phase IV (KMG-IV): sequencing the most valuable type-strain genomes for metagenomic binning, comparative biology and taxonomic classification.</title>
        <authorList>
            <person name="Goeker M."/>
        </authorList>
    </citation>
    <scope>NUCLEOTIDE SEQUENCE [LARGE SCALE GENOMIC DNA]</scope>
    <source>
        <strain evidence="2 3">DSM 103426</strain>
    </source>
</reference>
<evidence type="ECO:0000313" key="1">
    <source>
        <dbReference type="EMBL" id="GBU05952.1"/>
    </source>
</evidence>
<dbReference type="InterPro" id="IPR027417">
    <property type="entry name" value="P-loop_NTPase"/>
</dbReference>
<organism evidence="2 3">
    <name type="scientific">Faecalimonas umbilicata</name>
    <dbReference type="NCBI Taxonomy" id="1912855"/>
    <lineage>
        <taxon>Bacteria</taxon>
        <taxon>Bacillati</taxon>
        <taxon>Bacillota</taxon>
        <taxon>Clostridia</taxon>
        <taxon>Lachnospirales</taxon>
        <taxon>Lachnospiraceae</taxon>
        <taxon>Faecalimonas</taxon>
    </lineage>
</organism>
<evidence type="ECO:0000313" key="2">
    <source>
        <dbReference type="EMBL" id="TCS69635.1"/>
    </source>
</evidence>
<evidence type="ECO:0000313" key="4">
    <source>
        <dbReference type="Proteomes" id="UP000702954"/>
    </source>
</evidence>
<evidence type="ECO:0008006" key="5">
    <source>
        <dbReference type="Google" id="ProtNLM"/>
    </source>
</evidence>
<dbReference type="Proteomes" id="UP000702954">
    <property type="component" value="Unassembled WGS sequence"/>
</dbReference>
<protein>
    <recommendedName>
        <fullName evidence="5">SynChlorMet cassette protein ScmC</fullName>
    </recommendedName>
</protein>
<dbReference type="EMBL" id="BHEO01000008">
    <property type="protein sequence ID" value="GBU05952.1"/>
    <property type="molecule type" value="Genomic_DNA"/>
</dbReference>
<reference evidence="1 4" key="1">
    <citation type="journal article" date="2018" name="Int. J. Syst. Evol. Microbiol.">
        <title>Draft Genome Sequence of Faecalimonas umbilicata JCM 30896T, an Acetate-Producing Bacterium Isolated from Human Feces.</title>
        <authorList>
            <person name="Sakamoto M."/>
            <person name="Ikeyama N."/>
            <person name="Yuki M."/>
            <person name="Ohkuma M."/>
        </authorList>
    </citation>
    <scope>NUCLEOTIDE SEQUENCE [LARGE SCALE GENOMIC DNA]</scope>
    <source>
        <strain evidence="1 4">EGH7</strain>
    </source>
</reference>